<gene>
    <name evidence="2" type="ORF">BCR35DRAFT_192229</name>
</gene>
<dbReference type="Proteomes" id="UP000193467">
    <property type="component" value="Unassembled WGS sequence"/>
</dbReference>
<name>A0A1Y2FYI5_9BASI</name>
<feature type="region of interest" description="Disordered" evidence="1">
    <location>
        <begin position="1"/>
        <end position="27"/>
    </location>
</feature>
<proteinExistence type="predicted"/>
<dbReference type="AlphaFoldDB" id="A0A1Y2FYI5"/>
<evidence type="ECO:0000256" key="1">
    <source>
        <dbReference type="SAM" id="MobiDB-lite"/>
    </source>
</evidence>
<dbReference type="CDD" id="cd09917">
    <property type="entry name" value="F-box_SF"/>
    <property type="match status" value="1"/>
</dbReference>
<evidence type="ECO:0008006" key="4">
    <source>
        <dbReference type="Google" id="ProtNLM"/>
    </source>
</evidence>
<accession>A0A1Y2FYI5</accession>
<sequence>MEDQAVQQAPPTPYARPQQPADSPAASLPTETLTHILDLALQDLVPLERQTIRMVFSSVCKHWWTVASSERELVVQGSKQGFSGGYGTLGKGFRDSLASCDTLTELEMYGKIEMGGTSFAHIFTNLPKLRRIVTPSLRVTSWVYPFQPNSSPTKLQQLVMPFESSRGAVTELVKCAKASLRTLRTRIVYTAPPLVRELTPAAAYLVDVKLLGGADWTGHSHYLTPFINKPASQTHLQPLQGVKAPAAFQYIATAQQLKALTLTQEIQRGWTELEQVEVQLAAEKAGVEFKLR</sequence>
<organism evidence="2 3">
    <name type="scientific">Leucosporidium creatinivorum</name>
    <dbReference type="NCBI Taxonomy" id="106004"/>
    <lineage>
        <taxon>Eukaryota</taxon>
        <taxon>Fungi</taxon>
        <taxon>Dikarya</taxon>
        <taxon>Basidiomycota</taxon>
        <taxon>Pucciniomycotina</taxon>
        <taxon>Microbotryomycetes</taxon>
        <taxon>Leucosporidiales</taxon>
        <taxon>Leucosporidium</taxon>
    </lineage>
</organism>
<evidence type="ECO:0000313" key="3">
    <source>
        <dbReference type="Proteomes" id="UP000193467"/>
    </source>
</evidence>
<dbReference type="EMBL" id="MCGR01000007">
    <property type="protein sequence ID" value="ORY89088.1"/>
    <property type="molecule type" value="Genomic_DNA"/>
</dbReference>
<reference evidence="2 3" key="1">
    <citation type="submission" date="2016-07" db="EMBL/GenBank/DDBJ databases">
        <title>Pervasive Adenine N6-methylation of Active Genes in Fungi.</title>
        <authorList>
            <consortium name="DOE Joint Genome Institute"/>
            <person name="Mondo S.J."/>
            <person name="Dannebaum R.O."/>
            <person name="Kuo R.C."/>
            <person name="Labutti K."/>
            <person name="Haridas S."/>
            <person name="Kuo A."/>
            <person name="Salamov A."/>
            <person name="Ahrendt S.R."/>
            <person name="Lipzen A."/>
            <person name="Sullivan W."/>
            <person name="Andreopoulos W.B."/>
            <person name="Clum A."/>
            <person name="Lindquist E."/>
            <person name="Daum C."/>
            <person name="Ramamoorthy G.K."/>
            <person name="Gryganskyi A."/>
            <person name="Culley D."/>
            <person name="Magnuson J.K."/>
            <person name="James T.Y."/>
            <person name="O'Malley M.A."/>
            <person name="Stajich J.E."/>
            <person name="Spatafora J.W."/>
            <person name="Visel A."/>
            <person name="Grigoriev I.V."/>
        </authorList>
    </citation>
    <scope>NUCLEOTIDE SEQUENCE [LARGE SCALE GENOMIC DNA]</scope>
    <source>
        <strain evidence="2 3">62-1032</strain>
    </source>
</reference>
<dbReference type="InParanoid" id="A0A1Y2FYI5"/>
<keyword evidence="3" id="KW-1185">Reference proteome</keyword>
<evidence type="ECO:0000313" key="2">
    <source>
        <dbReference type="EMBL" id="ORY89088.1"/>
    </source>
</evidence>
<protein>
    <recommendedName>
        <fullName evidence="4">F-box domain-containing protein</fullName>
    </recommendedName>
</protein>
<comment type="caution">
    <text evidence="2">The sequence shown here is derived from an EMBL/GenBank/DDBJ whole genome shotgun (WGS) entry which is preliminary data.</text>
</comment>